<dbReference type="OrthoDB" id="5207413at2759"/>
<name>A0A507ASU7_9PEZI</name>
<dbReference type="InParanoid" id="A0A507ASU7"/>
<feature type="region of interest" description="Disordered" evidence="1">
    <location>
        <begin position="270"/>
        <end position="292"/>
    </location>
</feature>
<proteinExistence type="predicted"/>
<sequence length="479" mass="54021">MAQQQQMPHKQKQKQKPERLFRQNNNSRPQIFVHVEFGVSWSPTHVPNSHGVTYRSRALRDRSPNFPRHIPPATTNYLAPSTQEPRRHHHHQQRQQNPAHHQHQPRSQPQAQYPQQSHYQHHGASHQVTQPSQSHQAGAHHQARQRAQPPPPIYTQEQFEYYQQVNEYIHYRQIQQQHQARPQQADGERRPSRESRGSHERGRSAPPPINESPWDVTQNPAAFPAGSQGAVPHRPTPELWKTLPETPSRFRLGEEDLPWASPWTFPMGYHPEADPDEAASAPGSVRGDRGGSLDGYFGSSHVAAHPGPAVETPMYSENDPQQTRELETLQAAMMTVDNGFEAQWWNQGERDKNVGASLGLATPPPASPVREALPSMTTVGMTPSFLQEGQRSATMPVGSIGWAIANPTRIDEDLRSHRRRDTKDTERSRQSKNSTSSGNLVSPMSDSASSFSPSFVSPVNRGQRPHRTMSTRSEELHMG</sequence>
<evidence type="ECO:0000313" key="3">
    <source>
        <dbReference type="Proteomes" id="UP000319257"/>
    </source>
</evidence>
<feature type="compositionally biased region" description="Low complexity" evidence="1">
    <location>
        <begin position="174"/>
        <end position="185"/>
    </location>
</feature>
<feature type="compositionally biased region" description="Basic and acidic residues" evidence="1">
    <location>
        <begin position="411"/>
        <end position="429"/>
    </location>
</feature>
<dbReference type="Proteomes" id="UP000319257">
    <property type="component" value="Unassembled WGS sequence"/>
</dbReference>
<feature type="compositionally biased region" description="Low complexity" evidence="1">
    <location>
        <begin position="441"/>
        <end position="459"/>
    </location>
</feature>
<feature type="compositionally biased region" description="Polar residues" evidence="1">
    <location>
        <begin position="73"/>
        <end position="82"/>
    </location>
</feature>
<feature type="compositionally biased region" description="Polar residues" evidence="1">
    <location>
        <begin position="431"/>
        <end position="440"/>
    </location>
</feature>
<protein>
    <submittedName>
        <fullName evidence="2">Uncharacterized protein</fullName>
    </submittedName>
</protein>
<comment type="caution">
    <text evidence="2">The sequence shown here is derived from an EMBL/GenBank/DDBJ whole genome shotgun (WGS) entry which is preliminary data.</text>
</comment>
<dbReference type="GeneID" id="41976632"/>
<dbReference type="RefSeq" id="XP_030991295.1">
    <property type="nucleotide sequence ID" value="XM_031144123.1"/>
</dbReference>
<evidence type="ECO:0000313" key="2">
    <source>
        <dbReference type="EMBL" id="TPX09584.1"/>
    </source>
</evidence>
<evidence type="ECO:0000256" key="1">
    <source>
        <dbReference type="SAM" id="MobiDB-lite"/>
    </source>
</evidence>
<reference evidence="2 3" key="1">
    <citation type="submission" date="2019-06" db="EMBL/GenBank/DDBJ databases">
        <title>Draft genome sequence of the filamentous fungus Phialemoniopsis curvata isolated from diesel fuel.</title>
        <authorList>
            <person name="Varaljay V.A."/>
            <person name="Lyon W.J."/>
            <person name="Crouch A.L."/>
            <person name="Drake C.E."/>
            <person name="Hollomon J.M."/>
            <person name="Nadeau L.J."/>
            <person name="Nunn H.S."/>
            <person name="Stevenson B.S."/>
            <person name="Bojanowski C.L."/>
            <person name="Crookes-Goodson W.J."/>
        </authorList>
    </citation>
    <scope>NUCLEOTIDE SEQUENCE [LARGE SCALE GENOMIC DNA]</scope>
    <source>
        <strain evidence="2 3">D216</strain>
    </source>
</reference>
<keyword evidence="3" id="KW-1185">Reference proteome</keyword>
<organism evidence="2 3">
    <name type="scientific">Thyridium curvatum</name>
    <dbReference type="NCBI Taxonomy" id="1093900"/>
    <lineage>
        <taxon>Eukaryota</taxon>
        <taxon>Fungi</taxon>
        <taxon>Dikarya</taxon>
        <taxon>Ascomycota</taxon>
        <taxon>Pezizomycotina</taxon>
        <taxon>Sordariomycetes</taxon>
        <taxon>Sordariomycetidae</taxon>
        <taxon>Thyridiales</taxon>
        <taxon>Thyridiaceae</taxon>
        <taxon>Thyridium</taxon>
    </lineage>
</organism>
<feature type="region of interest" description="Disordered" evidence="1">
    <location>
        <begin position="411"/>
        <end position="479"/>
    </location>
</feature>
<dbReference type="EMBL" id="SKBQ01000065">
    <property type="protein sequence ID" value="TPX09584.1"/>
    <property type="molecule type" value="Genomic_DNA"/>
</dbReference>
<feature type="region of interest" description="Disordered" evidence="1">
    <location>
        <begin position="60"/>
        <end position="152"/>
    </location>
</feature>
<feature type="region of interest" description="Disordered" evidence="1">
    <location>
        <begin position="1"/>
        <end position="26"/>
    </location>
</feature>
<dbReference type="AlphaFoldDB" id="A0A507ASU7"/>
<feature type="compositionally biased region" description="Polar residues" evidence="1">
    <location>
        <begin position="107"/>
        <end position="118"/>
    </location>
</feature>
<feature type="compositionally biased region" description="Low complexity" evidence="1">
    <location>
        <begin position="130"/>
        <end position="140"/>
    </location>
</feature>
<gene>
    <name evidence="2" type="ORF">E0L32_009185</name>
</gene>
<accession>A0A507ASU7</accession>
<feature type="compositionally biased region" description="Basic and acidic residues" evidence="1">
    <location>
        <begin position="186"/>
        <end position="203"/>
    </location>
</feature>
<feature type="region of interest" description="Disordered" evidence="1">
    <location>
        <begin position="174"/>
        <end position="235"/>
    </location>
</feature>